<proteinExistence type="predicted"/>
<dbReference type="Proteomes" id="UP001059617">
    <property type="component" value="Chromosome"/>
</dbReference>
<keyword evidence="1" id="KW-0808">Transferase</keyword>
<dbReference type="CDD" id="cd04301">
    <property type="entry name" value="NAT_SF"/>
    <property type="match status" value="1"/>
</dbReference>
<evidence type="ECO:0000256" key="1">
    <source>
        <dbReference type="ARBA" id="ARBA00022679"/>
    </source>
</evidence>
<dbReference type="InterPro" id="IPR000182">
    <property type="entry name" value="GNAT_dom"/>
</dbReference>
<dbReference type="EMBL" id="CP073720">
    <property type="protein sequence ID" value="UWP84329.1"/>
    <property type="molecule type" value="Genomic_DNA"/>
</dbReference>
<keyword evidence="2" id="KW-0012">Acyltransferase</keyword>
<evidence type="ECO:0000256" key="2">
    <source>
        <dbReference type="ARBA" id="ARBA00023315"/>
    </source>
</evidence>
<evidence type="ECO:0000259" key="3">
    <source>
        <dbReference type="PROSITE" id="PS51186"/>
    </source>
</evidence>
<dbReference type="Gene3D" id="3.40.630.30">
    <property type="match status" value="1"/>
</dbReference>
<dbReference type="RefSeq" id="WP_259862157.1">
    <property type="nucleotide sequence ID" value="NZ_BAAAST010000032.1"/>
</dbReference>
<dbReference type="InterPro" id="IPR016181">
    <property type="entry name" value="Acyl_CoA_acyltransferase"/>
</dbReference>
<dbReference type="PANTHER" id="PTHR43877">
    <property type="entry name" value="AMINOALKYLPHOSPHONATE N-ACETYLTRANSFERASE-RELATED-RELATED"/>
    <property type="match status" value="1"/>
</dbReference>
<sequence length="154" mass="17214">MFELRPMTPAEYDARIPVLKREYAADEVRAGRSTPETAQERTDQLFARLLPDGLATAGQLLFSGVADGVVIGFIWLALPTPERPQAWVFDIEVDPEHRRNGYGRALMLAAEDQLRSRGVERLGLNVFGHNPNARNLYESLGFEVTSLQMSKELG</sequence>
<dbReference type="SUPFAM" id="SSF55729">
    <property type="entry name" value="Acyl-CoA N-acyltransferases (Nat)"/>
    <property type="match status" value="1"/>
</dbReference>
<feature type="domain" description="N-acetyltransferase" evidence="3">
    <location>
        <begin position="2"/>
        <end position="154"/>
    </location>
</feature>
<reference evidence="4" key="2">
    <citation type="submission" date="2022-09" db="EMBL/GenBank/DDBJ databases">
        <title>Biosynthetic gene clusters of Dactylosporangioum fulvum.</title>
        <authorList>
            <person name="Caradec T."/>
        </authorList>
    </citation>
    <scope>NUCLEOTIDE SEQUENCE</scope>
    <source>
        <strain evidence="4">NRRL B-16292</strain>
    </source>
</reference>
<accession>A0ABY5W5N1</accession>
<dbReference type="InterPro" id="IPR050832">
    <property type="entry name" value="Bact_Acetyltransf"/>
</dbReference>
<evidence type="ECO:0000313" key="4">
    <source>
        <dbReference type="EMBL" id="UWP84329.1"/>
    </source>
</evidence>
<evidence type="ECO:0000313" key="5">
    <source>
        <dbReference type="Proteomes" id="UP001059617"/>
    </source>
</evidence>
<dbReference type="PROSITE" id="PS51186">
    <property type="entry name" value="GNAT"/>
    <property type="match status" value="1"/>
</dbReference>
<reference evidence="4" key="1">
    <citation type="submission" date="2021-04" db="EMBL/GenBank/DDBJ databases">
        <authorList>
            <person name="Hartkoorn R.C."/>
            <person name="Beaudoing E."/>
            <person name="Hot D."/>
        </authorList>
    </citation>
    <scope>NUCLEOTIDE SEQUENCE</scope>
    <source>
        <strain evidence="4">NRRL B-16292</strain>
    </source>
</reference>
<organism evidence="4 5">
    <name type="scientific">Dactylosporangium fulvum</name>
    <dbReference type="NCBI Taxonomy" id="53359"/>
    <lineage>
        <taxon>Bacteria</taxon>
        <taxon>Bacillati</taxon>
        <taxon>Actinomycetota</taxon>
        <taxon>Actinomycetes</taxon>
        <taxon>Micromonosporales</taxon>
        <taxon>Micromonosporaceae</taxon>
        <taxon>Dactylosporangium</taxon>
    </lineage>
</organism>
<protein>
    <submittedName>
        <fullName evidence="4">GNAT family N-acetyltransferase</fullName>
    </submittedName>
</protein>
<gene>
    <name evidence="4" type="ORF">Dfulv_08850</name>
</gene>
<dbReference type="Pfam" id="PF00583">
    <property type="entry name" value="Acetyltransf_1"/>
    <property type="match status" value="1"/>
</dbReference>
<keyword evidence="5" id="KW-1185">Reference proteome</keyword>
<name>A0ABY5W5N1_9ACTN</name>